<sequence length="77" mass="8595">MTVKEGSPVFQSKFPMTKLNPFLGPKYYQYAIPSSSHGHSLVQPWDLMLGVNTLASYIANQKNPPEKKTPVSDLEVD</sequence>
<name>A0A2A4JZT9_HELVI</name>
<dbReference type="EMBL" id="NWSH01000349">
    <property type="protein sequence ID" value="PCG77164.1"/>
    <property type="molecule type" value="Genomic_DNA"/>
</dbReference>
<evidence type="ECO:0000313" key="2">
    <source>
        <dbReference type="EMBL" id="PCG77164.1"/>
    </source>
</evidence>
<comment type="caution">
    <text evidence="2">The sequence shown here is derived from an EMBL/GenBank/DDBJ whole genome shotgun (WGS) entry which is preliminary data.</text>
</comment>
<protein>
    <submittedName>
        <fullName evidence="2">Uncharacterized protein</fullName>
    </submittedName>
</protein>
<evidence type="ECO:0000313" key="1">
    <source>
        <dbReference type="EMBL" id="PCG77163.1"/>
    </source>
</evidence>
<accession>A0A2A4JZT9</accession>
<gene>
    <name evidence="1" type="ORF">B5V51_7996</name>
    <name evidence="2" type="ORF">B5V51_7997</name>
</gene>
<organism evidence="2">
    <name type="scientific">Heliothis virescens</name>
    <name type="common">Tobacco budworm moth</name>
    <dbReference type="NCBI Taxonomy" id="7102"/>
    <lineage>
        <taxon>Eukaryota</taxon>
        <taxon>Metazoa</taxon>
        <taxon>Ecdysozoa</taxon>
        <taxon>Arthropoda</taxon>
        <taxon>Hexapoda</taxon>
        <taxon>Insecta</taxon>
        <taxon>Pterygota</taxon>
        <taxon>Neoptera</taxon>
        <taxon>Endopterygota</taxon>
        <taxon>Lepidoptera</taxon>
        <taxon>Glossata</taxon>
        <taxon>Ditrysia</taxon>
        <taxon>Noctuoidea</taxon>
        <taxon>Noctuidae</taxon>
        <taxon>Heliothinae</taxon>
        <taxon>Heliothis</taxon>
    </lineage>
</organism>
<reference evidence="2" key="1">
    <citation type="submission" date="2017-09" db="EMBL/GenBank/DDBJ databases">
        <title>Contemporary evolution of a Lepidopteran species, Heliothis virescens, in response to modern agricultural practices.</title>
        <authorList>
            <person name="Fritz M.L."/>
            <person name="Deyonke A.M."/>
            <person name="Papanicolaou A."/>
            <person name="Micinski S."/>
            <person name="Westbrook J."/>
            <person name="Gould F."/>
        </authorList>
    </citation>
    <scope>NUCLEOTIDE SEQUENCE [LARGE SCALE GENOMIC DNA]</scope>
    <source>
        <strain evidence="2">HvINT-</strain>
        <tissue evidence="2">Whole body</tissue>
    </source>
</reference>
<proteinExistence type="predicted"/>
<dbReference type="EMBL" id="NWSH01000349">
    <property type="protein sequence ID" value="PCG77163.1"/>
    <property type="molecule type" value="Genomic_DNA"/>
</dbReference>
<dbReference type="AlphaFoldDB" id="A0A2A4JZT9"/>